<evidence type="ECO:0000313" key="2">
    <source>
        <dbReference type="Proteomes" id="UP000032405"/>
    </source>
</evidence>
<dbReference type="KEGG" id="vg:24366634"/>
<organism evidence="1 2">
    <name type="scientific">Salmonella phage Det7</name>
    <dbReference type="NCBI Taxonomy" id="454798"/>
    <lineage>
        <taxon>Viruses</taxon>
        <taxon>Duplodnaviria</taxon>
        <taxon>Heunggongvirae</taxon>
        <taxon>Uroviricota</taxon>
        <taxon>Caudoviricetes</taxon>
        <taxon>Pantevenvirales</taxon>
        <taxon>Ackermannviridae</taxon>
        <taxon>Cvivirinae</taxon>
        <taxon>Kuttervirus</taxon>
        <taxon>Kuttervirus Det7</taxon>
    </lineage>
</organism>
<keyword evidence="2" id="KW-1185">Reference proteome</keyword>
<dbReference type="EMBL" id="KP797973">
    <property type="protein sequence ID" value="AJQ20908.1"/>
    <property type="molecule type" value="Genomic_DNA"/>
</dbReference>
<dbReference type="RefSeq" id="YP_009140266.1">
    <property type="nucleotide sequence ID" value="NC_027119.1"/>
</dbReference>
<gene>
    <name evidence="1" type="primary">89</name>
    <name evidence="1" type="ORF">DET7_89</name>
</gene>
<reference evidence="1 2" key="1">
    <citation type="journal article" date="2015" name="Genome Announc.">
        <title>Genome Sequence of Salmonella enterica Phage Det7.</title>
        <authorList>
            <person name="Casjens S.R."/>
            <person name="Jacobs-Sera D."/>
            <person name="Hatfull G.F."/>
            <person name="Hendrix R.W."/>
        </authorList>
    </citation>
    <scope>NUCLEOTIDE SEQUENCE [LARGE SCALE GENOMIC DNA]</scope>
</reference>
<name>A0A0C5Q3B7_9CAUD</name>
<evidence type="ECO:0000313" key="1">
    <source>
        <dbReference type="EMBL" id="AJQ20908.1"/>
    </source>
</evidence>
<sequence>MYKFPILETVYSVHKKEVPLFENLDILLKEKVRIPLVLKGKQIGYSHDCQIMRSEGTDVLRIRLTFVLTGNLDGMVVNLKPTTIVHRIGGKLLYRLLTHFEIITNRSNTNAP</sequence>
<accession>A0A0C5Q3B7</accession>
<dbReference type="GeneID" id="24366634"/>
<proteinExistence type="predicted"/>
<protein>
    <submittedName>
        <fullName evidence="1">Uncharacterized protein</fullName>
    </submittedName>
</protein>
<dbReference type="Proteomes" id="UP000032405">
    <property type="component" value="Segment"/>
</dbReference>